<accession>A0A511QNF5</accession>
<name>A0A511QNF5_9VIBR</name>
<gene>
    <name evidence="1" type="ORF">VSU01S_11180</name>
</gene>
<protein>
    <recommendedName>
        <fullName evidence="3">Acyloxyacyl hydrolase</fullName>
    </recommendedName>
</protein>
<dbReference type="AlphaFoldDB" id="A0A511QNF5"/>
<dbReference type="SUPFAM" id="SSF56925">
    <property type="entry name" value="OMPA-like"/>
    <property type="match status" value="1"/>
</dbReference>
<proteinExistence type="predicted"/>
<dbReference type="Proteomes" id="UP000321113">
    <property type="component" value="Unassembled WGS sequence"/>
</dbReference>
<comment type="caution">
    <text evidence="1">The sequence shown here is derived from an EMBL/GenBank/DDBJ whole genome shotgun (WGS) entry which is preliminary data.</text>
</comment>
<dbReference type="Gene3D" id="2.40.160.20">
    <property type="match status" value="1"/>
</dbReference>
<evidence type="ECO:0000313" key="1">
    <source>
        <dbReference type="EMBL" id="GEM78873.1"/>
    </source>
</evidence>
<dbReference type="OrthoDB" id="9797122at2"/>
<evidence type="ECO:0008006" key="3">
    <source>
        <dbReference type="Google" id="ProtNLM"/>
    </source>
</evidence>
<dbReference type="InterPro" id="IPR011250">
    <property type="entry name" value="OMP/PagP_B-barrel"/>
</dbReference>
<dbReference type="Pfam" id="PF09411">
    <property type="entry name" value="PagL"/>
    <property type="match status" value="1"/>
</dbReference>
<reference evidence="1 2" key="1">
    <citation type="submission" date="2019-07" db="EMBL/GenBank/DDBJ databases">
        <title>Whole genome shotgun sequence of Vibrio superstes NBRC 103154.</title>
        <authorList>
            <person name="Hosoyama A."/>
            <person name="Uohara A."/>
            <person name="Ohji S."/>
            <person name="Ichikawa N."/>
        </authorList>
    </citation>
    <scope>NUCLEOTIDE SEQUENCE [LARGE SCALE GENOMIC DNA]</scope>
    <source>
        <strain evidence="1 2">NBRC 103154</strain>
    </source>
</reference>
<evidence type="ECO:0000313" key="2">
    <source>
        <dbReference type="Proteomes" id="UP000321113"/>
    </source>
</evidence>
<sequence>MNPELPFYASITIGPQLKKSLACLCLVLLSAELPAKQLNIGLGYGPQVGKNVDRQNNAVFDLSYTFWDQRFGKNENWQLLLGVGYSHLVSDVEQNNKVDVYSVLPTIRYNFTPRDNFDPYIGFTAGPSIMSSNKLGYQEQGSRFLFNDFVSLGAYFGENRQWEVSFAWRHLSNADLYLPNPGFDVPFSISLGRKF</sequence>
<keyword evidence="2" id="KW-1185">Reference proteome</keyword>
<dbReference type="EMBL" id="BJXK01000004">
    <property type="protein sequence ID" value="GEM78873.1"/>
    <property type="molecule type" value="Genomic_DNA"/>
</dbReference>
<organism evidence="1 2">
    <name type="scientific">Vibrio superstes NBRC 103154</name>
    <dbReference type="NCBI Taxonomy" id="1219062"/>
    <lineage>
        <taxon>Bacteria</taxon>
        <taxon>Pseudomonadati</taxon>
        <taxon>Pseudomonadota</taxon>
        <taxon>Gammaproteobacteria</taxon>
        <taxon>Vibrionales</taxon>
        <taxon>Vibrionaceae</taxon>
        <taxon>Vibrio</taxon>
    </lineage>
</organism>
<dbReference type="RefSeq" id="WP_119008686.1">
    <property type="nucleotide sequence ID" value="NZ_BJXK01000004.1"/>
</dbReference>
<dbReference type="InterPro" id="IPR018550">
    <property type="entry name" value="Lipid-A_deacylase-rel"/>
</dbReference>